<proteinExistence type="inferred from homology"/>
<dbReference type="NCBIfam" id="TIGR01256">
    <property type="entry name" value="modA"/>
    <property type="match status" value="1"/>
</dbReference>
<feature type="chain" id="PRO_5032483566" evidence="6">
    <location>
        <begin position="24"/>
        <end position="282"/>
    </location>
</feature>
<dbReference type="GO" id="GO:0015689">
    <property type="term" value="P:molybdate ion transport"/>
    <property type="evidence" value="ECO:0007669"/>
    <property type="project" value="InterPro"/>
</dbReference>
<dbReference type="PANTHER" id="PTHR30632:SF0">
    <property type="entry name" value="SULFATE-BINDING PROTEIN"/>
    <property type="match status" value="1"/>
</dbReference>
<dbReference type="PANTHER" id="PTHR30632">
    <property type="entry name" value="MOLYBDATE-BINDING PERIPLASMIC PROTEIN"/>
    <property type="match status" value="1"/>
</dbReference>
<name>A0A841TEX5_9BACL</name>
<dbReference type="EMBL" id="JACJVN010000039">
    <property type="protein sequence ID" value="MBB6677848.1"/>
    <property type="molecule type" value="Genomic_DNA"/>
</dbReference>
<evidence type="ECO:0000256" key="1">
    <source>
        <dbReference type="ARBA" id="ARBA00009175"/>
    </source>
</evidence>
<dbReference type="FunFam" id="3.40.190.10:FF:000035">
    <property type="entry name" value="Molybdate ABC transporter substrate-binding protein"/>
    <property type="match status" value="1"/>
</dbReference>
<dbReference type="Gene3D" id="3.40.190.10">
    <property type="entry name" value="Periplasmic binding protein-like II"/>
    <property type="match status" value="2"/>
</dbReference>
<feature type="signal peptide" evidence="6">
    <location>
        <begin position="1"/>
        <end position="23"/>
    </location>
</feature>
<evidence type="ECO:0000313" key="8">
    <source>
        <dbReference type="Proteomes" id="UP000574133"/>
    </source>
</evidence>
<dbReference type="CDD" id="cd13537">
    <property type="entry name" value="PBP2_YvgL_like"/>
    <property type="match status" value="1"/>
</dbReference>
<dbReference type="InterPro" id="IPR005950">
    <property type="entry name" value="ModA"/>
</dbReference>
<dbReference type="InterPro" id="IPR041879">
    <property type="entry name" value="YvgL-like_PBP2"/>
</dbReference>
<evidence type="ECO:0000256" key="3">
    <source>
        <dbReference type="ARBA" id="ARBA00022723"/>
    </source>
</evidence>
<sequence>MILFILTLLVTGCGASHTNFTSAADARSQENAVPVDPSNPSEPAASDIRATRVDLTVSAAASLTDALTEIEQAYELQHPSIELSFNYGGSGALQRQIEQGAPVDLFISASADNMLALADKHLIDAAQTANLLNNELVVVIPADSKLTIASEADLAQAGVGTIAIGIPESVPAGQYAKESLTNAKLWDALQAKTVQGKDVRQVLQYVETGNADAGFVYRTDALSSRKVAVAFEVDPATYPLIEYPVGIVKATKHPKEAEDLYHYLQSQEALDVFDQYGFSVPK</sequence>
<dbReference type="GO" id="GO:0030973">
    <property type="term" value="F:molybdate ion binding"/>
    <property type="evidence" value="ECO:0007669"/>
    <property type="project" value="UniProtKB-ARBA"/>
</dbReference>
<dbReference type="AlphaFoldDB" id="A0A841TEX5"/>
<keyword evidence="8" id="KW-1185">Reference proteome</keyword>
<dbReference type="InterPro" id="IPR050682">
    <property type="entry name" value="ModA/WtpA"/>
</dbReference>
<feature type="binding site" evidence="5">
    <location>
        <position position="217"/>
    </location>
    <ligand>
        <name>molybdate</name>
        <dbReference type="ChEBI" id="CHEBI:36264"/>
    </ligand>
</feature>
<accession>A0A841TEX5</accession>
<keyword evidence="4 6" id="KW-0732">Signal</keyword>
<evidence type="ECO:0000256" key="4">
    <source>
        <dbReference type="ARBA" id="ARBA00022729"/>
    </source>
</evidence>
<evidence type="ECO:0000256" key="5">
    <source>
        <dbReference type="PIRSR" id="PIRSR004846-1"/>
    </source>
</evidence>
<gene>
    <name evidence="7" type="primary">modA</name>
    <name evidence="7" type="ORF">H4Q31_10985</name>
</gene>
<feature type="binding site" evidence="5">
    <location>
        <position position="172"/>
    </location>
    <ligand>
        <name>molybdate</name>
        <dbReference type="ChEBI" id="CHEBI:36264"/>
    </ligand>
</feature>
<evidence type="ECO:0000256" key="2">
    <source>
        <dbReference type="ARBA" id="ARBA00022505"/>
    </source>
</evidence>
<feature type="binding site" evidence="5">
    <location>
        <position position="199"/>
    </location>
    <ligand>
        <name>molybdate</name>
        <dbReference type="ChEBI" id="CHEBI:36264"/>
    </ligand>
</feature>
<dbReference type="GO" id="GO:1901359">
    <property type="term" value="F:tungstate binding"/>
    <property type="evidence" value="ECO:0007669"/>
    <property type="project" value="UniProtKB-ARBA"/>
</dbReference>
<dbReference type="SUPFAM" id="SSF53850">
    <property type="entry name" value="Periplasmic binding protein-like II"/>
    <property type="match status" value="1"/>
</dbReference>
<dbReference type="Pfam" id="PF13531">
    <property type="entry name" value="SBP_bac_11"/>
    <property type="match status" value="1"/>
</dbReference>
<evidence type="ECO:0000256" key="6">
    <source>
        <dbReference type="SAM" id="SignalP"/>
    </source>
</evidence>
<dbReference type="PIRSF" id="PIRSF004846">
    <property type="entry name" value="ModA"/>
    <property type="match status" value="1"/>
</dbReference>
<keyword evidence="3 5" id="KW-0479">Metal-binding</keyword>
<protein>
    <submittedName>
        <fullName evidence="7">Molybdate ABC transporter substrate-binding protein</fullName>
    </submittedName>
</protein>
<keyword evidence="2 5" id="KW-0500">Molybdenum</keyword>
<comment type="caution">
    <text evidence="7">The sequence shown here is derived from an EMBL/GenBank/DDBJ whole genome shotgun (WGS) entry which is preliminary data.</text>
</comment>
<dbReference type="GO" id="GO:0046872">
    <property type="term" value="F:metal ion binding"/>
    <property type="evidence" value="ECO:0007669"/>
    <property type="project" value="UniProtKB-KW"/>
</dbReference>
<comment type="similarity">
    <text evidence="1">Belongs to the bacterial solute-binding protein ModA family.</text>
</comment>
<evidence type="ECO:0000313" key="7">
    <source>
        <dbReference type="EMBL" id="MBB6677848.1"/>
    </source>
</evidence>
<reference evidence="7 8" key="1">
    <citation type="submission" date="2020-08" db="EMBL/GenBank/DDBJ databases">
        <title>Cohnella phylogeny.</title>
        <authorList>
            <person name="Dunlap C."/>
        </authorList>
    </citation>
    <scope>NUCLEOTIDE SEQUENCE [LARGE SCALE GENOMIC DNA]</scope>
    <source>
        <strain evidence="7 8">DSM 103658</strain>
    </source>
</reference>
<feature type="binding site" evidence="5">
    <location>
        <position position="62"/>
    </location>
    <ligand>
        <name>molybdate</name>
        <dbReference type="ChEBI" id="CHEBI:36264"/>
    </ligand>
</feature>
<feature type="binding site" evidence="5">
    <location>
        <position position="90"/>
    </location>
    <ligand>
        <name>molybdate</name>
        <dbReference type="ChEBI" id="CHEBI:36264"/>
    </ligand>
</feature>
<organism evidence="7 8">
    <name type="scientific">Cohnella lubricantis</name>
    <dbReference type="NCBI Taxonomy" id="2163172"/>
    <lineage>
        <taxon>Bacteria</taxon>
        <taxon>Bacillati</taxon>
        <taxon>Bacillota</taxon>
        <taxon>Bacilli</taxon>
        <taxon>Bacillales</taxon>
        <taxon>Paenibacillaceae</taxon>
        <taxon>Cohnella</taxon>
    </lineage>
</organism>
<dbReference type="Proteomes" id="UP000574133">
    <property type="component" value="Unassembled WGS sequence"/>
</dbReference>